<dbReference type="RefSeq" id="WP_317083908.1">
    <property type="nucleotide sequence ID" value="NZ_CP136594.1"/>
</dbReference>
<keyword evidence="9" id="KW-1185">Reference proteome</keyword>
<dbReference type="KEGG" id="acoa:RB602_06170"/>
<reference evidence="8 9" key="1">
    <citation type="submission" date="2023-10" db="EMBL/GenBank/DDBJ databases">
        <title>Complete genome sequence of a Sphingomonadaceae bacterium.</title>
        <authorList>
            <person name="Yan C."/>
        </authorList>
    </citation>
    <scope>NUCLEOTIDE SEQUENCE [LARGE SCALE GENOMIC DNA]</scope>
    <source>
        <strain evidence="8 9">SCSIO 66989</strain>
    </source>
</reference>
<organism evidence="8 9">
    <name type="scientific">Alterisphingorhabdus coralli</name>
    <dbReference type="NCBI Taxonomy" id="3071408"/>
    <lineage>
        <taxon>Bacteria</taxon>
        <taxon>Pseudomonadati</taxon>
        <taxon>Pseudomonadota</taxon>
        <taxon>Alphaproteobacteria</taxon>
        <taxon>Sphingomonadales</taxon>
        <taxon>Sphingomonadaceae</taxon>
        <taxon>Alterisphingorhabdus (ex Yan et al. 2024)</taxon>
    </lineage>
</organism>
<evidence type="ECO:0000256" key="5">
    <source>
        <dbReference type="ARBA" id="ARBA00023251"/>
    </source>
</evidence>
<dbReference type="GO" id="GO:0008800">
    <property type="term" value="F:beta-lactamase activity"/>
    <property type="evidence" value="ECO:0007669"/>
    <property type="project" value="UniProtKB-UniRule"/>
</dbReference>
<dbReference type="Proteomes" id="UP001302429">
    <property type="component" value="Chromosome"/>
</dbReference>
<name>A0AA97FA05_9SPHN</name>
<dbReference type="GO" id="GO:0030655">
    <property type="term" value="P:beta-lactam antibiotic catabolic process"/>
    <property type="evidence" value="ECO:0007669"/>
    <property type="project" value="InterPro"/>
</dbReference>
<proteinExistence type="inferred from homology"/>
<dbReference type="AlphaFoldDB" id="A0AA97FA05"/>
<dbReference type="SUPFAM" id="SSF56601">
    <property type="entry name" value="beta-lactamase/transpeptidase-like"/>
    <property type="match status" value="1"/>
</dbReference>
<dbReference type="PANTHER" id="PTHR35333:SF3">
    <property type="entry name" value="BETA-LACTAMASE-TYPE TRANSPEPTIDASE FOLD CONTAINING PROTEIN"/>
    <property type="match status" value="1"/>
</dbReference>
<evidence type="ECO:0000313" key="9">
    <source>
        <dbReference type="Proteomes" id="UP001302429"/>
    </source>
</evidence>
<evidence type="ECO:0000256" key="2">
    <source>
        <dbReference type="ARBA" id="ARBA00009009"/>
    </source>
</evidence>
<dbReference type="PROSITE" id="PS00146">
    <property type="entry name" value="BETA_LACTAMASE_A"/>
    <property type="match status" value="1"/>
</dbReference>
<protein>
    <recommendedName>
        <fullName evidence="3 6">Beta-lactamase</fullName>
        <ecNumber evidence="3 6">3.5.2.6</ecNumber>
    </recommendedName>
</protein>
<dbReference type="PRINTS" id="PR00118">
    <property type="entry name" value="BLACTAMASEA"/>
</dbReference>
<evidence type="ECO:0000256" key="3">
    <source>
        <dbReference type="ARBA" id="ARBA00012865"/>
    </source>
</evidence>
<evidence type="ECO:0000313" key="8">
    <source>
        <dbReference type="EMBL" id="WOE76296.1"/>
    </source>
</evidence>
<dbReference type="InterPro" id="IPR000871">
    <property type="entry name" value="Beta-lactam_class-A"/>
</dbReference>
<keyword evidence="5 6" id="KW-0046">Antibiotic resistance</keyword>
<dbReference type="PANTHER" id="PTHR35333">
    <property type="entry name" value="BETA-LACTAMASE"/>
    <property type="match status" value="1"/>
</dbReference>
<gene>
    <name evidence="8" type="primary">bla</name>
    <name evidence="8" type="ORF">RB602_06170</name>
</gene>
<sequence>MGGLGAGLVLAGCTPVAEAEAEPASRLAMQAPDPVLTKINESIGGRMGVALVDDQLRLLAGHRMNERFAMCSTFKAPLAAAVLEMPSFFTEEREGIESISDWLATSIPISEDDLVSYAPAVERVLAEERRTMTIQHLLEAVVQISDNAAANILLRHIGGPEAMTRFFRSHRDPISRLDRYEPELNQNIIGDPRDTTSPSAMAILMASLCFSEIPDEEGPMILRRLMAGTKTGKSRIRAGLPEEWDIGNKTGTGYPEALAVNDMAYIITDKGRYFLTIYCDRPTADMDMVQAAMANVAWHEMGKLY</sequence>
<dbReference type="InterPro" id="IPR012338">
    <property type="entry name" value="Beta-lactam/transpept-like"/>
</dbReference>
<feature type="domain" description="Beta-lactamase class A catalytic" evidence="7">
    <location>
        <begin position="60"/>
        <end position="278"/>
    </location>
</feature>
<dbReference type="GO" id="GO:0046677">
    <property type="term" value="P:response to antibiotic"/>
    <property type="evidence" value="ECO:0007669"/>
    <property type="project" value="UniProtKB-UniRule"/>
</dbReference>
<accession>A0AA97FA05</accession>
<dbReference type="Pfam" id="PF13354">
    <property type="entry name" value="Beta-lactamase2"/>
    <property type="match status" value="1"/>
</dbReference>
<dbReference type="NCBIfam" id="NF033103">
    <property type="entry name" value="bla_class_A"/>
    <property type="match status" value="1"/>
</dbReference>
<evidence type="ECO:0000256" key="6">
    <source>
        <dbReference type="RuleBase" id="RU361140"/>
    </source>
</evidence>
<evidence type="ECO:0000259" key="7">
    <source>
        <dbReference type="Pfam" id="PF13354"/>
    </source>
</evidence>
<evidence type="ECO:0000256" key="4">
    <source>
        <dbReference type="ARBA" id="ARBA00022801"/>
    </source>
</evidence>
<dbReference type="EMBL" id="CP136594">
    <property type="protein sequence ID" value="WOE76296.1"/>
    <property type="molecule type" value="Genomic_DNA"/>
</dbReference>
<dbReference type="EC" id="3.5.2.6" evidence="3 6"/>
<keyword evidence="4 6" id="KW-0378">Hydrolase</keyword>
<dbReference type="InterPro" id="IPR023650">
    <property type="entry name" value="Beta-lactam_class-A_AS"/>
</dbReference>
<dbReference type="InterPro" id="IPR045155">
    <property type="entry name" value="Beta-lactam_cat"/>
</dbReference>
<comment type="catalytic activity">
    <reaction evidence="1 6">
        <text>a beta-lactam + H2O = a substituted beta-amino acid</text>
        <dbReference type="Rhea" id="RHEA:20401"/>
        <dbReference type="ChEBI" id="CHEBI:15377"/>
        <dbReference type="ChEBI" id="CHEBI:35627"/>
        <dbReference type="ChEBI" id="CHEBI:140347"/>
        <dbReference type="EC" id="3.5.2.6"/>
    </reaction>
</comment>
<comment type="similarity">
    <text evidence="2 6">Belongs to the class-A beta-lactamase family.</text>
</comment>
<evidence type="ECO:0000256" key="1">
    <source>
        <dbReference type="ARBA" id="ARBA00001526"/>
    </source>
</evidence>
<dbReference type="Gene3D" id="3.40.710.10">
    <property type="entry name" value="DD-peptidase/beta-lactamase superfamily"/>
    <property type="match status" value="1"/>
</dbReference>